<evidence type="ECO:0000256" key="6">
    <source>
        <dbReference type="SAM" id="Phobius"/>
    </source>
</evidence>
<feature type="transmembrane region" description="Helical" evidence="6">
    <location>
        <begin position="361"/>
        <end position="391"/>
    </location>
</feature>
<evidence type="ECO:0000256" key="5">
    <source>
        <dbReference type="ARBA" id="ARBA00023136"/>
    </source>
</evidence>
<dbReference type="GO" id="GO:0005886">
    <property type="term" value="C:plasma membrane"/>
    <property type="evidence" value="ECO:0007669"/>
    <property type="project" value="UniProtKB-SubCell"/>
</dbReference>
<dbReference type="SUPFAM" id="SSF82866">
    <property type="entry name" value="Multidrug efflux transporter AcrB transmembrane domain"/>
    <property type="match status" value="2"/>
</dbReference>
<evidence type="ECO:0000259" key="7">
    <source>
        <dbReference type="PROSITE" id="PS50156"/>
    </source>
</evidence>
<feature type="transmembrane region" description="Helical" evidence="6">
    <location>
        <begin position="335"/>
        <end position="355"/>
    </location>
</feature>
<reference evidence="8 9" key="1">
    <citation type="submission" date="2017-07" db="EMBL/GenBank/DDBJ databases">
        <title>Draft Genome Sequences of Select Purple Nonsulfur Bacteria.</title>
        <authorList>
            <person name="Lasarre B."/>
            <person name="Mckinlay J.B."/>
        </authorList>
    </citation>
    <scope>NUCLEOTIDE SEQUENCE [LARGE SCALE GENOMIC DNA]</scope>
    <source>
        <strain evidence="8 9">DSM 11290</strain>
    </source>
</reference>
<keyword evidence="4 6" id="KW-1133">Transmembrane helix</keyword>
<feature type="transmembrane region" description="Helical" evidence="6">
    <location>
        <begin position="427"/>
        <end position="445"/>
    </location>
</feature>
<organism evidence="8 9">
    <name type="scientific">Rhodobium orientis</name>
    <dbReference type="NCBI Taxonomy" id="34017"/>
    <lineage>
        <taxon>Bacteria</taxon>
        <taxon>Pseudomonadati</taxon>
        <taxon>Pseudomonadota</taxon>
        <taxon>Alphaproteobacteria</taxon>
        <taxon>Hyphomicrobiales</taxon>
        <taxon>Rhodobiaceae</taxon>
        <taxon>Rhodobium</taxon>
    </lineage>
</organism>
<feature type="transmembrane region" description="Helical" evidence="6">
    <location>
        <begin position="711"/>
        <end position="734"/>
    </location>
</feature>
<dbReference type="Proteomes" id="UP000249299">
    <property type="component" value="Unassembled WGS sequence"/>
</dbReference>
<evidence type="ECO:0000256" key="3">
    <source>
        <dbReference type="ARBA" id="ARBA00022692"/>
    </source>
</evidence>
<dbReference type="AlphaFoldDB" id="A0A327K3P1"/>
<dbReference type="Pfam" id="PF03176">
    <property type="entry name" value="MMPL"/>
    <property type="match status" value="2"/>
</dbReference>
<accession>A0A327K3P1</accession>
<dbReference type="PANTHER" id="PTHR33406">
    <property type="entry name" value="MEMBRANE PROTEIN MJ1562-RELATED"/>
    <property type="match status" value="1"/>
</dbReference>
<comment type="subcellular location">
    <subcellularLocation>
        <location evidence="1">Cell membrane</location>
        <topology evidence="1">Multi-pass membrane protein</topology>
    </subcellularLocation>
</comment>
<feature type="transmembrane region" description="Helical" evidence="6">
    <location>
        <begin position="290"/>
        <end position="314"/>
    </location>
</feature>
<dbReference type="InterPro" id="IPR000731">
    <property type="entry name" value="SSD"/>
</dbReference>
<sequence length="774" mass="82470">MLDEEAGAIATRPRGAGAPMTAGFGLERLGLWSLAHKGLAAAGVLLLTVGLFVASLHLGFESDIREIFRSDARDYSVLEDVADEYPASEQDVLVVLSGQNLLQPDILEKLRTLHLELLFVDGVTEVLSIFSAREPPAVEGDPAPTVPADLSGVDMADFKARLLANPLVEGKLLSKDGDLALLVVSLDSSLNDIKPLSEAFGRIDALGDKVLGGTGIKMELTGLPVMRIEIIDALRRDQLTFKIAGFAFGALLTWMFFRRLRYVLIVGAPVIAAIVWQLGAMALISGSLNVLTAVVPTLVMVLSFADALHLLFAVRHNMADGEETRAAIKKALVDVGPACVLTSLTTTLALLSLVLVPHPFIAGFGMAGAMGTVIAFLATIFIFPFVAWFILKGEAAGTKARAVDSWFARESVAVSERSARLVDRRSGLIAVVSVVLAVVCGLAYAQNGPHHIYKENLPKNNDAYRAIEAIDQKLAGSGTLYLFLRWKDDIDLTSEAARTVIANAHEFLAETPGVDSVWSLKSIADWYAAGTRPPGSFGAFLKQYQELFANRVISPDNHSALVTGYFVNVDASKLKPKLDALEARLDSLRAAHPEVTIDVTGIDAVAARSSTEMISQLNRSLAAAIIVIIIAIGLSMRSARASLVSILPNVMPIAVGGTFLWLSGIGLQFTSVVAFTISFGMAVDSTIHMLNRYRLETAARGEGAAALHRTVVAVGPVLLVSTIVLVVGLGVTVTSVMPTVRLYGEVSVIVLTTALVANLLFLPAILKLTTRKGG</sequence>
<feature type="transmembrane region" description="Helical" evidence="6">
    <location>
        <begin position="643"/>
        <end position="663"/>
    </location>
</feature>
<keyword evidence="9" id="KW-1185">Reference proteome</keyword>
<feature type="transmembrane region" description="Helical" evidence="6">
    <location>
        <begin position="669"/>
        <end position="690"/>
    </location>
</feature>
<keyword evidence="3 6" id="KW-0812">Transmembrane</keyword>
<dbReference type="Gene3D" id="1.20.1640.10">
    <property type="entry name" value="Multidrug efflux transporter AcrB transmembrane domain"/>
    <property type="match status" value="2"/>
</dbReference>
<evidence type="ECO:0000313" key="9">
    <source>
        <dbReference type="Proteomes" id="UP000249299"/>
    </source>
</evidence>
<evidence type="ECO:0000256" key="2">
    <source>
        <dbReference type="ARBA" id="ARBA00022475"/>
    </source>
</evidence>
<feature type="domain" description="SSD" evidence="7">
    <location>
        <begin position="270"/>
        <end position="389"/>
    </location>
</feature>
<dbReference type="PROSITE" id="PS50156">
    <property type="entry name" value="SSD"/>
    <property type="match status" value="2"/>
</dbReference>
<dbReference type="PANTHER" id="PTHR33406:SF12">
    <property type="entry name" value="BLR2997 PROTEIN"/>
    <property type="match status" value="1"/>
</dbReference>
<keyword evidence="2" id="KW-1003">Cell membrane</keyword>
<dbReference type="InterPro" id="IPR050545">
    <property type="entry name" value="Mycobact_MmpL"/>
</dbReference>
<keyword evidence="5 6" id="KW-0472">Membrane</keyword>
<evidence type="ECO:0000256" key="1">
    <source>
        <dbReference type="ARBA" id="ARBA00004651"/>
    </source>
</evidence>
<feature type="transmembrane region" description="Helical" evidence="6">
    <location>
        <begin position="262"/>
        <end position="284"/>
    </location>
</feature>
<feature type="domain" description="SSD" evidence="7">
    <location>
        <begin position="670"/>
        <end position="768"/>
    </location>
</feature>
<dbReference type="InterPro" id="IPR004869">
    <property type="entry name" value="MMPL_dom"/>
</dbReference>
<dbReference type="EMBL" id="NPEV01000001">
    <property type="protein sequence ID" value="RAI29998.1"/>
    <property type="molecule type" value="Genomic_DNA"/>
</dbReference>
<proteinExistence type="predicted"/>
<protein>
    <recommendedName>
        <fullName evidence="7">SSD domain-containing protein</fullName>
    </recommendedName>
</protein>
<feature type="transmembrane region" description="Helical" evidence="6">
    <location>
        <begin position="39"/>
        <end position="60"/>
    </location>
</feature>
<evidence type="ECO:0000256" key="4">
    <source>
        <dbReference type="ARBA" id="ARBA00022989"/>
    </source>
</evidence>
<comment type="caution">
    <text evidence="8">The sequence shown here is derived from an EMBL/GenBank/DDBJ whole genome shotgun (WGS) entry which is preliminary data.</text>
</comment>
<evidence type="ECO:0000313" key="8">
    <source>
        <dbReference type="EMBL" id="RAI29998.1"/>
    </source>
</evidence>
<dbReference type="OrthoDB" id="9794724at2"/>
<feature type="transmembrane region" description="Helical" evidence="6">
    <location>
        <begin position="746"/>
        <end position="766"/>
    </location>
</feature>
<name>A0A327K3P1_9HYPH</name>
<gene>
    <name evidence="8" type="ORF">CH339_00230</name>
</gene>
<feature type="transmembrane region" description="Helical" evidence="6">
    <location>
        <begin position="617"/>
        <end position="636"/>
    </location>
</feature>